<dbReference type="GO" id="GO:0046983">
    <property type="term" value="F:protein dimerization activity"/>
    <property type="evidence" value="ECO:0007669"/>
    <property type="project" value="InterPro"/>
</dbReference>
<dbReference type="InterPro" id="IPR000014">
    <property type="entry name" value="PAS"/>
</dbReference>
<dbReference type="Pfam" id="PF13185">
    <property type="entry name" value="GAF_2"/>
    <property type="match status" value="1"/>
</dbReference>
<evidence type="ECO:0000256" key="3">
    <source>
        <dbReference type="ARBA" id="ARBA00023012"/>
    </source>
</evidence>
<dbReference type="EMBL" id="JACCBG010000001">
    <property type="protein sequence ID" value="NYD43790.1"/>
    <property type="molecule type" value="Genomic_DNA"/>
</dbReference>
<dbReference type="Proteomes" id="UP000535511">
    <property type="component" value="Unassembled WGS sequence"/>
</dbReference>
<dbReference type="InterPro" id="IPR029016">
    <property type="entry name" value="GAF-like_dom_sf"/>
</dbReference>
<dbReference type="InterPro" id="IPR003594">
    <property type="entry name" value="HATPase_dom"/>
</dbReference>
<dbReference type="GO" id="GO:0016020">
    <property type="term" value="C:membrane"/>
    <property type="evidence" value="ECO:0007669"/>
    <property type="project" value="InterPro"/>
</dbReference>
<proteinExistence type="predicted"/>
<keyword evidence="2" id="KW-0418">Kinase</keyword>
<evidence type="ECO:0000313" key="5">
    <source>
        <dbReference type="EMBL" id="NYD43790.1"/>
    </source>
</evidence>
<keyword evidence="6" id="KW-1185">Reference proteome</keyword>
<dbReference type="InterPro" id="IPR011712">
    <property type="entry name" value="Sig_transdc_His_kin_sub3_dim/P"/>
</dbReference>
<evidence type="ECO:0000259" key="4">
    <source>
        <dbReference type="PROSITE" id="PS50112"/>
    </source>
</evidence>
<dbReference type="InterPro" id="IPR035965">
    <property type="entry name" value="PAS-like_dom_sf"/>
</dbReference>
<name>A0A7Y9EAE0_9ACTN</name>
<evidence type="ECO:0000256" key="1">
    <source>
        <dbReference type="ARBA" id="ARBA00022679"/>
    </source>
</evidence>
<dbReference type="Pfam" id="PF07730">
    <property type="entry name" value="HisKA_3"/>
    <property type="match status" value="1"/>
</dbReference>
<keyword evidence="1" id="KW-0808">Transferase</keyword>
<dbReference type="GO" id="GO:0006355">
    <property type="term" value="P:regulation of DNA-templated transcription"/>
    <property type="evidence" value="ECO:0007669"/>
    <property type="project" value="InterPro"/>
</dbReference>
<comment type="caution">
    <text evidence="5">The sequence shown here is derived from an EMBL/GenBank/DDBJ whole genome shotgun (WGS) entry which is preliminary data.</text>
</comment>
<dbReference type="SUPFAM" id="SSF55874">
    <property type="entry name" value="ATPase domain of HSP90 chaperone/DNA topoisomerase II/histidine kinase"/>
    <property type="match status" value="1"/>
</dbReference>
<dbReference type="CDD" id="cd00130">
    <property type="entry name" value="PAS"/>
    <property type="match status" value="1"/>
</dbReference>
<dbReference type="Pfam" id="PF02518">
    <property type="entry name" value="HATPase_c"/>
    <property type="match status" value="1"/>
</dbReference>
<evidence type="ECO:0000313" key="6">
    <source>
        <dbReference type="Proteomes" id="UP000535511"/>
    </source>
</evidence>
<reference evidence="5 6" key="1">
    <citation type="submission" date="2020-07" db="EMBL/GenBank/DDBJ databases">
        <title>Sequencing the genomes of 1000 actinobacteria strains.</title>
        <authorList>
            <person name="Klenk H.-P."/>
        </authorList>
    </citation>
    <scope>NUCLEOTIDE SEQUENCE [LARGE SCALE GENOMIC DNA]</scope>
    <source>
        <strain evidence="5 6">DSM 21350</strain>
    </source>
</reference>
<dbReference type="SUPFAM" id="SSF55785">
    <property type="entry name" value="PYP-like sensor domain (PAS domain)"/>
    <property type="match status" value="1"/>
</dbReference>
<keyword evidence="3" id="KW-0902">Two-component regulatory system</keyword>
<dbReference type="InterPro" id="IPR050482">
    <property type="entry name" value="Sensor_HK_TwoCompSys"/>
</dbReference>
<dbReference type="InterPro" id="IPR036890">
    <property type="entry name" value="HATPase_C_sf"/>
</dbReference>
<evidence type="ECO:0000256" key="2">
    <source>
        <dbReference type="ARBA" id="ARBA00022777"/>
    </source>
</evidence>
<protein>
    <submittedName>
        <fullName evidence="5">PAS domain S-box-containing protein</fullName>
    </submittedName>
</protein>
<dbReference type="PANTHER" id="PTHR24421">
    <property type="entry name" value="NITRATE/NITRITE SENSOR PROTEIN NARX-RELATED"/>
    <property type="match status" value="1"/>
</dbReference>
<sequence>MSAALPRQVPPEAMRALLDGAPDAVLGVDEAGLVDYANASALRLLGRRADELVGLPLDTLLADEAGVPLGTAGLEAATTAGRPGSPAGTAAATLRRGAEVVHVEVRLTLLATTTGPWWLVSATDVTERVRGEQRVRAANRAYLALARVNEAIIRAPDVADLFPEVCRTAVEESGFLGAWIACRGKGWTVRTLARAGAIDEYVEGLQVTTDPDQPTGQGPTALALREGVTSFHDDYLHDPQLAPWHRHAARFGVRGLATLPLRRDGRTMAAFTLWSAHPQVFDDRMRALLVQVADNVSYALEVLDARTRLVRSALQRSQLLQRLVVAQEEERARIAADVHDDSVQSLAAMDLRLGLLLRRVRQDAPDLEPTVTQLQALNASVTAGLRHLLFDLEPVPPGSDLAELLRDAAAHALDGTATRFSVEVADGAADGDGAGDGDGDGDGAGAGAAGLGDEVVTTALRIAQEALANVRKHARAGEVRVVLCAGPRGVEVAISDDGVGLPEVERPSPGHRGVRTMRDRAAVGGGWLRLEAGSPGTTVRYWLPRRTTWAVVS</sequence>
<dbReference type="SUPFAM" id="SSF55781">
    <property type="entry name" value="GAF domain-like"/>
    <property type="match status" value="1"/>
</dbReference>
<dbReference type="Gene3D" id="3.30.565.10">
    <property type="entry name" value="Histidine kinase-like ATPase, C-terminal domain"/>
    <property type="match status" value="1"/>
</dbReference>
<dbReference type="InterPro" id="IPR013767">
    <property type="entry name" value="PAS_fold"/>
</dbReference>
<dbReference type="Gene3D" id="3.30.450.20">
    <property type="entry name" value="PAS domain"/>
    <property type="match status" value="1"/>
</dbReference>
<dbReference type="InterPro" id="IPR003018">
    <property type="entry name" value="GAF"/>
</dbReference>
<dbReference type="CDD" id="cd16917">
    <property type="entry name" value="HATPase_UhpB-NarQ-NarX-like"/>
    <property type="match status" value="1"/>
</dbReference>
<dbReference type="Pfam" id="PF00989">
    <property type="entry name" value="PAS"/>
    <property type="match status" value="1"/>
</dbReference>
<gene>
    <name evidence="5" type="ORF">BJZ21_003873</name>
</gene>
<dbReference type="SMART" id="SM00091">
    <property type="entry name" value="PAS"/>
    <property type="match status" value="1"/>
</dbReference>
<feature type="domain" description="PAS" evidence="4">
    <location>
        <begin position="10"/>
        <end position="54"/>
    </location>
</feature>
<dbReference type="Gene3D" id="1.20.5.1930">
    <property type="match status" value="1"/>
</dbReference>
<organism evidence="5 6">
    <name type="scientific">Nocardioides panaciterrulae</name>
    <dbReference type="NCBI Taxonomy" id="661492"/>
    <lineage>
        <taxon>Bacteria</taxon>
        <taxon>Bacillati</taxon>
        <taxon>Actinomycetota</taxon>
        <taxon>Actinomycetes</taxon>
        <taxon>Propionibacteriales</taxon>
        <taxon>Nocardioidaceae</taxon>
        <taxon>Nocardioides</taxon>
    </lineage>
</organism>
<accession>A0A7Y9EAE0</accession>
<dbReference type="NCBIfam" id="TIGR00229">
    <property type="entry name" value="sensory_box"/>
    <property type="match status" value="1"/>
</dbReference>
<dbReference type="PROSITE" id="PS50112">
    <property type="entry name" value="PAS"/>
    <property type="match status" value="1"/>
</dbReference>
<dbReference type="RefSeq" id="WP_179665266.1">
    <property type="nucleotide sequence ID" value="NZ_JACCBG010000001.1"/>
</dbReference>
<dbReference type="AlphaFoldDB" id="A0A7Y9EAE0"/>
<dbReference type="GO" id="GO:0000155">
    <property type="term" value="F:phosphorelay sensor kinase activity"/>
    <property type="evidence" value="ECO:0007669"/>
    <property type="project" value="InterPro"/>
</dbReference>
<dbReference type="Gene3D" id="3.30.450.40">
    <property type="match status" value="1"/>
</dbReference>